<dbReference type="PANTHER" id="PTHR42815">
    <property type="entry name" value="FAD-BINDING, PUTATIVE (AFU_ORTHOLOGUE AFUA_6G07600)-RELATED"/>
    <property type="match status" value="1"/>
</dbReference>
<evidence type="ECO:0000313" key="2">
    <source>
        <dbReference type="EMBL" id="KAK9825888.1"/>
    </source>
</evidence>
<evidence type="ECO:0000313" key="3">
    <source>
        <dbReference type="Proteomes" id="UP001445335"/>
    </source>
</evidence>
<dbReference type="PRINTS" id="PR00410">
    <property type="entry name" value="PHEHYDRXLASE"/>
</dbReference>
<dbReference type="SUPFAM" id="SSF50475">
    <property type="entry name" value="FMN-binding split barrel"/>
    <property type="match status" value="1"/>
</dbReference>
<dbReference type="InterPro" id="IPR039261">
    <property type="entry name" value="FNR_nucleotide-bd"/>
</dbReference>
<dbReference type="SUPFAM" id="SSF63380">
    <property type="entry name" value="Riboflavin synthase domain-like"/>
    <property type="match status" value="1"/>
</dbReference>
<name>A0AAW1QWD4_9CHLO</name>
<dbReference type="PANTHER" id="PTHR42815:SF2">
    <property type="entry name" value="FAD-BINDING, PUTATIVE (AFU_ORTHOLOGUE AFUA_6G07600)-RELATED"/>
    <property type="match status" value="1"/>
</dbReference>
<dbReference type="InterPro" id="IPR017938">
    <property type="entry name" value="Riboflavin_synthase-like_b-brl"/>
</dbReference>
<organism evidence="2 3">
    <name type="scientific">Elliptochloris bilobata</name>
    <dbReference type="NCBI Taxonomy" id="381761"/>
    <lineage>
        <taxon>Eukaryota</taxon>
        <taxon>Viridiplantae</taxon>
        <taxon>Chlorophyta</taxon>
        <taxon>core chlorophytes</taxon>
        <taxon>Trebouxiophyceae</taxon>
        <taxon>Trebouxiophyceae incertae sedis</taxon>
        <taxon>Elliptochloris clade</taxon>
        <taxon>Elliptochloris</taxon>
    </lineage>
</organism>
<dbReference type="InterPro" id="IPR017927">
    <property type="entry name" value="FAD-bd_FR_type"/>
</dbReference>
<proteinExistence type="predicted"/>
<dbReference type="InterPro" id="IPR008333">
    <property type="entry name" value="Cbr1-like_FAD-bd_dom"/>
</dbReference>
<evidence type="ECO:0000259" key="1">
    <source>
        <dbReference type="PROSITE" id="PS51384"/>
    </source>
</evidence>
<dbReference type="SUPFAM" id="SSF52343">
    <property type="entry name" value="Ferredoxin reductase-like, C-terminal NADP-linked domain"/>
    <property type="match status" value="1"/>
</dbReference>
<gene>
    <name evidence="2" type="ORF">WJX81_001613</name>
</gene>
<dbReference type="PROSITE" id="PS51384">
    <property type="entry name" value="FAD_FR"/>
    <property type="match status" value="1"/>
</dbReference>
<feature type="domain" description="FAD-binding FR-type" evidence="1">
    <location>
        <begin position="321"/>
        <end position="435"/>
    </location>
</feature>
<dbReference type="Pfam" id="PF00970">
    <property type="entry name" value="FAD_binding_6"/>
    <property type="match status" value="1"/>
</dbReference>
<dbReference type="Gene3D" id="3.40.50.80">
    <property type="entry name" value="Nucleotide-binding domain of ferredoxin-NADP reductase (FNR) module"/>
    <property type="match status" value="1"/>
</dbReference>
<keyword evidence="3" id="KW-1185">Reference proteome</keyword>
<dbReference type="AlphaFoldDB" id="A0AAW1QWD4"/>
<dbReference type="Gene3D" id="2.30.110.10">
    <property type="entry name" value="Electron Transport, Fmn-binding Protein, Chain A"/>
    <property type="match status" value="1"/>
</dbReference>
<accession>A0AAW1QWD4</accession>
<reference evidence="2 3" key="1">
    <citation type="journal article" date="2024" name="Nat. Commun.">
        <title>Phylogenomics reveals the evolutionary origins of lichenization in chlorophyte algae.</title>
        <authorList>
            <person name="Puginier C."/>
            <person name="Libourel C."/>
            <person name="Otte J."/>
            <person name="Skaloud P."/>
            <person name="Haon M."/>
            <person name="Grisel S."/>
            <person name="Petersen M."/>
            <person name="Berrin J.G."/>
            <person name="Delaux P.M."/>
            <person name="Dal Grande F."/>
            <person name="Keller J."/>
        </authorList>
    </citation>
    <scope>NUCLEOTIDE SEQUENCE [LARGE SCALE GENOMIC DNA]</scope>
    <source>
        <strain evidence="2 3">SAG 245.80</strain>
    </source>
</reference>
<dbReference type="InterPro" id="IPR012349">
    <property type="entry name" value="Split_barrel_FMN-bd"/>
</dbReference>
<dbReference type="InterPro" id="IPR001433">
    <property type="entry name" value="OxRdtase_FAD/NAD-bd"/>
</dbReference>
<dbReference type="Pfam" id="PF00175">
    <property type="entry name" value="NAD_binding_1"/>
    <property type="match status" value="1"/>
</dbReference>
<sequence length="568" mass="60830">MLVTPLAASQFHPYEKRMQLAAGLDPLEIEKLGERVIRSFMPEQHRRFFESLPWLLVGVQDSSGRSVAMALTGKPGFIQTPTATTMTIVPDQPLDPALFMAGRRLGFLGIEFASRRRNRLSTIVDSVAPAGKLQLRVLQSYGNCPKYIQIRHLRFHALGAASGLHSPAPVQTGPLGPEQVALVAAADTFFIATHFCSTEAGAASGSDVSHRGGPPGFVHVALDGATLRWADYIGNDMFNTLGNILSNGEAGLLFIDFTTGDTLRLIGRASIDLEDRSLPGAERVLAFRTADWAHERGALPLAATGPPEYSPYNPRSSAGAEQRRYAKLVRVADAAAGIKTFTFAWPEAAVRISRAEPFNYQPGMYASFDFQDIPGSSGALNRTWTISSHPDESAASGTFSISVKKAGVVSSYLHSVLKPGDAVEFRGALGDFVPVAGSGPALLIAGGIGITPMRAMLLEFAKQRRRAVLLYSVRAAAEAAFAGELQALADASGGAIRLVLTVTGPDPTWRGRCGRISSALIREQVPELREPGLTAYMCGPVPFMAGVQDDLAALCFDTAHLYQESFAF</sequence>
<comment type="caution">
    <text evidence="2">The sequence shown here is derived from an EMBL/GenBank/DDBJ whole genome shotgun (WGS) entry which is preliminary data.</text>
</comment>
<dbReference type="Proteomes" id="UP001445335">
    <property type="component" value="Unassembled WGS sequence"/>
</dbReference>
<protein>
    <recommendedName>
        <fullName evidence="1">FAD-binding FR-type domain-containing protein</fullName>
    </recommendedName>
</protein>
<dbReference type="EMBL" id="JALJOU010000069">
    <property type="protein sequence ID" value="KAK9825888.1"/>
    <property type="molecule type" value="Genomic_DNA"/>
</dbReference>
<dbReference type="Gene3D" id="2.40.30.10">
    <property type="entry name" value="Translation factors"/>
    <property type="match status" value="1"/>
</dbReference>
<dbReference type="GO" id="GO:0016491">
    <property type="term" value="F:oxidoreductase activity"/>
    <property type="evidence" value="ECO:0007669"/>
    <property type="project" value="InterPro"/>
</dbReference>